<organism evidence="3">
    <name type="scientific">Bactrocera latifrons</name>
    <name type="common">Malaysian fruit fly</name>
    <name type="synonym">Chaetodacus latifrons</name>
    <dbReference type="NCBI Taxonomy" id="174628"/>
    <lineage>
        <taxon>Eukaryota</taxon>
        <taxon>Metazoa</taxon>
        <taxon>Ecdysozoa</taxon>
        <taxon>Arthropoda</taxon>
        <taxon>Hexapoda</taxon>
        <taxon>Insecta</taxon>
        <taxon>Pterygota</taxon>
        <taxon>Neoptera</taxon>
        <taxon>Endopterygota</taxon>
        <taxon>Diptera</taxon>
        <taxon>Brachycera</taxon>
        <taxon>Muscomorpha</taxon>
        <taxon>Tephritoidea</taxon>
        <taxon>Tephritidae</taxon>
        <taxon>Bactrocera</taxon>
        <taxon>Bactrocera</taxon>
    </lineage>
</organism>
<reference evidence="3" key="1">
    <citation type="submission" date="2015-06" db="EMBL/GenBank/DDBJ databases">
        <authorList>
            <person name="Hoefler B.C."/>
            <person name="Straight P.D."/>
        </authorList>
    </citation>
    <scope>NUCLEOTIDE SEQUENCE</scope>
</reference>
<dbReference type="EMBL" id="GDHF01014044">
    <property type="protein sequence ID" value="JAI38270.1"/>
    <property type="molecule type" value="Transcribed_RNA"/>
</dbReference>
<protein>
    <recommendedName>
        <fullName evidence="4">DUF4794 domain-containing protein</fullName>
    </recommendedName>
</protein>
<evidence type="ECO:0008006" key="4">
    <source>
        <dbReference type="Google" id="ProtNLM"/>
    </source>
</evidence>
<evidence type="ECO:0000256" key="2">
    <source>
        <dbReference type="SAM" id="SignalP"/>
    </source>
</evidence>
<feature type="region of interest" description="Disordered" evidence="1">
    <location>
        <begin position="143"/>
        <end position="168"/>
    </location>
</feature>
<dbReference type="OrthoDB" id="8029146at2759"/>
<feature type="compositionally biased region" description="Low complexity" evidence="1">
    <location>
        <begin position="152"/>
        <end position="165"/>
    </location>
</feature>
<evidence type="ECO:0000313" key="3">
    <source>
        <dbReference type="EMBL" id="JAI38270.1"/>
    </source>
</evidence>
<accession>A0A0K8VIB9</accession>
<evidence type="ECO:0000256" key="1">
    <source>
        <dbReference type="SAM" id="MobiDB-lite"/>
    </source>
</evidence>
<dbReference type="AlphaFoldDB" id="A0A0K8VIB9"/>
<proteinExistence type="predicted"/>
<name>A0A0K8VIB9_BACLA</name>
<feature type="signal peptide" evidence="2">
    <location>
        <begin position="1"/>
        <end position="27"/>
    </location>
</feature>
<sequence>MCEVLKNKNCYILHILLFVTYCGEAHAANTADYAPRSAHSSSTDVDAEHMAIALPKGFRPQAPPFKPMLLPFATPAPSSPFGGWRPIVGAANAPTYRNTMPPPKPLAPPPLAVLQDRMDTATQEQNLAEPLLESIVYGTWKPERPLGPNETPAPTRRVTTPATPVHNHKGQPPNAFEELFVQHPIVNVQPGANDVILFMKNGSRRIGGTRAPHTATVPTEFISVNMSDQRLLEMAKQINDSFGEIAAYTHKPKKTTLHEESEDTTQDVGIENESAADVETKAETENLALDVSKVWPTDFIVSVEKNSKQNSTPTISNRLSAAKSDEMTESLNGLSLPNALLPQISLNITKVGVPYEKQSSAENPTICVPLTVLEQLNQVEVLEVERVYCFPLPPTHKRHTGTPKPKVAIAKVENFTEYEAINASNMLNWSSVMITSLLIFNFIKLKYS</sequence>
<feature type="chain" id="PRO_5005522097" description="DUF4794 domain-containing protein" evidence="2">
    <location>
        <begin position="28"/>
        <end position="448"/>
    </location>
</feature>
<keyword evidence="2" id="KW-0732">Signal</keyword>
<gene>
    <name evidence="3" type="ORF">c0_g1_i2</name>
</gene>